<keyword evidence="5" id="KW-1185">Reference proteome</keyword>
<keyword evidence="2 3" id="KW-0040">ANK repeat</keyword>
<name>A0A9X0B873_9EURO</name>
<evidence type="ECO:0000313" key="4">
    <source>
        <dbReference type="EMBL" id="KAJ5391643.1"/>
    </source>
</evidence>
<organism evidence="4 5">
    <name type="scientific">Penicillium cosmopolitanum</name>
    <dbReference type="NCBI Taxonomy" id="1131564"/>
    <lineage>
        <taxon>Eukaryota</taxon>
        <taxon>Fungi</taxon>
        <taxon>Dikarya</taxon>
        <taxon>Ascomycota</taxon>
        <taxon>Pezizomycotina</taxon>
        <taxon>Eurotiomycetes</taxon>
        <taxon>Eurotiomycetidae</taxon>
        <taxon>Eurotiales</taxon>
        <taxon>Aspergillaceae</taxon>
        <taxon>Penicillium</taxon>
    </lineage>
</organism>
<dbReference type="InterPro" id="IPR051637">
    <property type="entry name" value="Ank_repeat_dom-contain_49"/>
</dbReference>
<sequence>MDSILCGTKPEILNLLEHPQCLQGKNCLGQTAIHVAILRPDVLSTLLQTYSKFDVADINEADFCGNSPLDYAAAYGYTDSVIQLLRAGADPLKDGHLRFLHWALFWDHWDVAKKVFAFFRTTAHFSSAFLKIELHHLMERVPGHSDMSRWWRRAYWGRSPEFLERMFSLGVDRNILFENGNTLLHYAKDSKWIDCVFNAGFQQIDHRNNEGETALMDLIPDGSELVGHPLTQGCSVNHQNNRGETALQKAFAKEEFHRVPTSVGGTTATLKSFYHESMSNDLATIAKLLHHGAATSIHDKCRCPCAPDGCPPVRQLLRLHGQSIAYIWIMECLLMLIDIQGQPVAQKALFEIKRVHEFEVADMSHVCCNREPSRPNEPLDDAEIDEIIDEEKEFVELLEKKMKDPATSPDKNSIEESWLTLLPHFRTPDKPFRREEYWRSCDPYSMYLSEQVPLTSDTLLSHGITRMLNITRAEEEKDQYWTLVEATDGHAMPPSSIYPAWVEWVYKNPDKYDYPFPVDRNWYERRKYWATRQAEVLEGLS</sequence>
<dbReference type="PANTHER" id="PTHR24180:SF45">
    <property type="entry name" value="POLY [ADP-RIBOSE] POLYMERASE TANKYRASE"/>
    <property type="match status" value="1"/>
</dbReference>
<proteinExistence type="predicted"/>
<evidence type="ECO:0000313" key="5">
    <source>
        <dbReference type="Proteomes" id="UP001147747"/>
    </source>
</evidence>
<dbReference type="EMBL" id="JAPZBU010000008">
    <property type="protein sequence ID" value="KAJ5391643.1"/>
    <property type="molecule type" value="Genomic_DNA"/>
</dbReference>
<dbReference type="PANTHER" id="PTHR24180">
    <property type="entry name" value="CYCLIN-DEPENDENT KINASE INHIBITOR 2C-RELATED"/>
    <property type="match status" value="1"/>
</dbReference>
<keyword evidence="1" id="KW-0677">Repeat</keyword>
<dbReference type="InterPro" id="IPR002110">
    <property type="entry name" value="Ankyrin_rpt"/>
</dbReference>
<accession>A0A9X0B873</accession>
<dbReference type="Proteomes" id="UP001147747">
    <property type="component" value="Unassembled WGS sequence"/>
</dbReference>
<dbReference type="SUPFAM" id="SSF48403">
    <property type="entry name" value="Ankyrin repeat"/>
    <property type="match status" value="1"/>
</dbReference>
<dbReference type="PROSITE" id="PS50297">
    <property type="entry name" value="ANK_REP_REGION"/>
    <property type="match status" value="1"/>
</dbReference>
<dbReference type="RefSeq" id="XP_056487321.1">
    <property type="nucleotide sequence ID" value="XM_056631770.1"/>
</dbReference>
<evidence type="ECO:0000256" key="1">
    <source>
        <dbReference type="ARBA" id="ARBA00022737"/>
    </source>
</evidence>
<feature type="repeat" description="ANK" evidence="3">
    <location>
        <begin position="64"/>
        <end position="90"/>
    </location>
</feature>
<dbReference type="Gene3D" id="1.25.40.20">
    <property type="entry name" value="Ankyrin repeat-containing domain"/>
    <property type="match status" value="2"/>
</dbReference>
<gene>
    <name evidence="4" type="ORF">N7509_007133</name>
</gene>
<reference evidence="4" key="2">
    <citation type="journal article" date="2023" name="IMA Fungus">
        <title>Comparative genomic study of the Penicillium genus elucidates a diverse pangenome and 15 lateral gene transfer events.</title>
        <authorList>
            <person name="Petersen C."/>
            <person name="Sorensen T."/>
            <person name="Nielsen M.R."/>
            <person name="Sondergaard T.E."/>
            <person name="Sorensen J.L."/>
            <person name="Fitzpatrick D.A."/>
            <person name="Frisvad J.C."/>
            <person name="Nielsen K.L."/>
        </authorList>
    </citation>
    <scope>NUCLEOTIDE SEQUENCE</scope>
    <source>
        <strain evidence="4">IBT 29677</strain>
    </source>
</reference>
<comment type="caution">
    <text evidence="4">The sequence shown here is derived from an EMBL/GenBank/DDBJ whole genome shotgun (WGS) entry which is preliminary data.</text>
</comment>
<dbReference type="Pfam" id="PF12796">
    <property type="entry name" value="Ank_2"/>
    <property type="match status" value="1"/>
</dbReference>
<reference evidence="4" key="1">
    <citation type="submission" date="2022-12" db="EMBL/GenBank/DDBJ databases">
        <authorList>
            <person name="Petersen C."/>
        </authorList>
    </citation>
    <scope>NUCLEOTIDE SEQUENCE</scope>
    <source>
        <strain evidence="4">IBT 29677</strain>
    </source>
</reference>
<dbReference type="OrthoDB" id="3200163at2759"/>
<dbReference type="PROSITE" id="PS50088">
    <property type="entry name" value="ANK_REPEAT"/>
    <property type="match status" value="1"/>
</dbReference>
<evidence type="ECO:0000256" key="3">
    <source>
        <dbReference type="PROSITE-ProRule" id="PRU00023"/>
    </source>
</evidence>
<dbReference type="InterPro" id="IPR036770">
    <property type="entry name" value="Ankyrin_rpt-contain_sf"/>
</dbReference>
<dbReference type="AlphaFoldDB" id="A0A9X0B873"/>
<dbReference type="SMART" id="SM00248">
    <property type="entry name" value="ANK"/>
    <property type="match status" value="3"/>
</dbReference>
<evidence type="ECO:0000256" key="2">
    <source>
        <dbReference type="ARBA" id="ARBA00023043"/>
    </source>
</evidence>
<dbReference type="GeneID" id="81370750"/>
<protein>
    <submittedName>
        <fullName evidence="4">Uncharacterized protein</fullName>
    </submittedName>
</protein>